<dbReference type="InterPro" id="IPR007419">
    <property type="entry name" value="BFD-like_2Fe2S-bd_dom"/>
</dbReference>
<dbReference type="EMBL" id="QUAJ01000022">
    <property type="protein sequence ID" value="REI40232.1"/>
    <property type="molecule type" value="Genomic_DNA"/>
</dbReference>
<protein>
    <submittedName>
        <fullName evidence="2">Ferredoxin</fullName>
    </submittedName>
</protein>
<keyword evidence="3" id="KW-1185">Reference proteome</keyword>
<feature type="domain" description="BFD-like [2Fe-2S]-binding" evidence="1">
    <location>
        <begin position="4"/>
        <end position="62"/>
    </location>
</feature>
<dbReference type="Proteomes" id="UP000263486">
    <property type="component" value="Unassembled WGS sequence"/>
</dbReference>
<name>A0ABX9KF50_9FUSO</name>
<dbReference type="InterPro" id="IPR041854">
    <property type="entry name" value="BFD-like_2Fe2S-bd_dom_sf"/>
</dbReference>
<accession>A0ABX9KF50</accession>
<evidence type="ECO:0000313" key="3">
    <source>
        <dbReference type="Proteomes" id="UP000263486"/>
    </source>
</evidence>
<dbReference type="RefSeq" id="WP_114643061.1">
    <property type="nucleotide sequence ID" value="NZ_JAACIO010000022.1"/>
</dbReference>
<dbReference type="Pfam" id="PF04324">
    <property type="entry name" value="Fer2_BFD"/>
    <property type="match status" value="1"/>
</dbReference>
<dbReference type="Gene3D" id="1.10.10.1100">
    <property type="entry name" value="BFD-like [2Fe-2S]-binding domain"/>
    <property type="match status" value="1"/>
</dbReference>
<reference evidence="2 3" key="1">
    <citation type="submission" date="2018-08" db="EMBL/GenBank/DDBJ databases">
        <title>Draft genome sequence of Psychrilyobacter sp. strain SD5 isolated from Black Sea water.</title>
        <authorList>
            <person name="Yadav S."/>
            <person name="Villanueva L."/>
            <person name="Damste J.S.S."/>
        </authorList>
    </citation>
    <scope>NUCLEOTIDE SEQUENCE [LARGE SCALE GENOMIC DNA]</scope>
    <source>
        <strain evidence="2 3">SD5</strain>
    </source>
</reference>
<evidence type="ECO:0000259" key="1">
    <source>
        <dbReference type="Pfam" id="PF04324"/>
    </source>
</evidence>
<dbReference type="CDD" id="cd10141">
    <property type="entry name" value="CopZ-like_Fer2_BFD-like"/>
    <property type="match status" value="1"/>
</dbReference>
<organism evidence="2 3">
    <name type="scientific">Psychrilyobacter piezotolerans</name>
    <dbReference type="NCBI Taxonomy" id="2293438"/>
    <lineage>
        <taxon>Bacteria</taxon>
        <taxon>Fusobacteriati</taxon>
        <taxon>Fusobacteriota</taxon>
        <taxon>Fusobacteriia</taxon>
        <taxon>Fusobacteriales</taxon>
        <taxon>Fusobacteriaceae</taxon>
        <taxon>Psychrilyobacter</taxon>
    </lineage>
</organism>
<evidence type="ECO:0000313" key="2">
    <source>
        <dbReference type="EMBL" id="REI40232.1"/>
    </source>
</evidence>
<gene>
    <name evidence="2" type="ORF">DYH56_11715</name>
</gene>
<sequence length="64" mass="7056">MYEYICYCDKVTKGDIASAVFKGAKTLKEVVAVTGAMMNPDCERNNPKGICCGKDIVELIKEYS</sequence>
<proteinExistence type="predicted"/>
<comment type="caution">
    <text evidence="2">The sequence shown here is derived from an EMBL/GenBank/DDBJ whole genome shotgun (WGS) entry which is preliminary data.</text>
</comment>